<evidence type="ECO:0008006" key="3">
    <source>
        <dbReference type="Google" id="ProtNLM"/>
    </source>
</evidence>
<reference evidence="1 2" key="1">
    <citation type="submission" date="2021-03" db="EMBL/GenBank/DDBJ databases">
        <title>Genomic Encyclopedia of Type Strains, Phase IV (KMG-IV): sequencing the most valuable type-strain genomes for metagenomic binning, comparative biology and taxonomic classification.</title>
        <authorList>
            <person name="Goeker M."/>
        </authorList>
    </citation>
    <scope>NUCLEOTIDE SEQUENCE [LARGE SCALE GENOMIC DNA]</scope>
    <source>
        <strain evidence="1 2">DSM 26048</strain>
    </source>
</reference>
<sequence>MDKSRYWVSVGNLEILPQGEGANHEFEIEATEAEITYLKELLDQLVSEDTQLLGRAKSPYEKLPEDDQDVKNISYDMQLKEIYRLIYELGSSETKAHLHETNMNL</sequence>
<organism evidence="1 2">
    <name type="scientific">Paenibacillus eucommiae</name>
    <dbReference type="NCBI Taxonomy" id="1355755"/>
    <lineage>
        <taxon>Bacteria</taxon>
        <taxon>Bacillati</taxon>
        <taxon>Bacillota</taxon>
        <taxon>Bacilli</taxon>
        <taxon>Bacillales</taxon>
        <taxon>Paenibacillaceae</taxon>
        <taxon>Paenibacillus</taxon>
    </lineage>
</organism>
<keyword evidence="2" id="KW-1185">Reference proteome</keyword>
<comment type="caution">
    <text evidence="1">The sequence shown here is derived from an EMBL/GenBank/DDBJ whole genome shotgun (WGS) entry which is preliminary data.</text>
</comment>
<evidence type="ECO:0000313" key="2">
    <source>
        <dbReference type="Proteomes" id="UP001519287"/>
    </source>
</evidence>
<dbReference type="EMBL" id="JAGGLB010000069">
    <property type="protein sequence ID" value="MBP1997077.1"/>
    <property type="molecule type" value="Genomic_DNA"/>
</dbReference>
<evidence type="ECO:0000313" key="1">
    <source>
        <dbReference type="EMBL" id="MBP1997077.1"/>
    </source>
</evidence>
<protein>
    <recommendedName>
        <fullName evidence="3">Hydrolase/acyltransferase</fullName>
    </recommendedName>
</protein>
<dbReference type="Proteomes" id="UP001519287">
    <property type="component" value="Unassembled WGS sequence"/>
</dbReference>
<dbReference type="RefSeq" id="WP_209980059.1">
    <property type="nucleotide sequence ID" value="NZ_JAGGLB010000069.1"/>
</dbReference>
<name>A0ABS4JB58_9BACL</name>
<gene>
    <name evidence="1" type="ORF">J2Z66_008755</name>
</gene>
<proteinExistence type="predicted"/>
<accession>A0ABS4JB58</accession>